<dbReference type="AlphaFoldDB" id="A0AAD4CSE6"/>
<feature type="region of interest" description="Disordered" evidence="1">
    <location>
        <begin position="126"/>
        <end position="175"/>
    </location>
</feature>
<feature type="compositionally biased region" description="Low complexity" evidence="1">
    <location>
        <begin position="153"/>
        <end position="170"/>
    </location>
</feature>
<keyword evidence="3" id="KW-1185">Reference proteome</keyword>
<feature type="compositionally biased region" description="Basic residues" evidence="1">
    <location>
        <begin position="470"/>
        <end position="480"/>
    </location>
</feature>
<reference evidence="2" key="1">
    <citation type="journal article" date="2019" name="Beilstein J. Org. Chem.">
        <title>Nanangenines: drimane sesquiterpenoids as the dominant metabolite cohort of a novel Australian fungus, Aspergillus nanangensis.</title>
        <authorList>
            <person name="Lacey H.J."/>
            <person name="Gilchrist C.L.M."/>
            <person name="Crombie A."/>
            <person name="Kalaitzis J.A."/>
            <person name="Vuong D."/>
            <person name="Rutledge P.J."/>
            <person name="Turner P."/>
            <person name="Pitt J.I."/>
            <person name="Lacey E."/>
            <person name="Chooi Y.H."/>
            <person name="Piggott A.M."/>
        </authorList>
    </citation>
    <scope>NUCLEOTIDE SEQUENCE</scope>
    <source>
        <strain evidence="2">MST-FP2251</strain>
    </source>
</reference>
<feature type="region of interest" description="Disordered" evidence="1">
    <location>
        <begin position="216"/>
        <end position="344"/>
    </location>
</feature>
<feature type="region of interest" description="Disordered" evidence="1">
    <location>
        <begin position="357"/>
        <end position="495"/>
    </location>
</feature>
<feature type="compositionally biased region" description="Basic and acidic residues" evidence="1">
    <location>
        <begin position="247"/>
        <end position="261"/>
    </location>
</feature>
<reference evidence="2" key="2">
    <citation type="submission" date="2020-02" db="EMBL/GenBank/DDBJ databases">
        <authorList>
            <person name="Gilchrist C.L.M."/>
            <person name="Chooi Y.-H."/>
        </authorList>
    </citation>
    <scope>NUCLEOTIDE SEQUENCE</scope>
    <source>
        <strain evidence="2">MST-FP2251</strain>
    </source>
</reference>
<feature type="compositionally biased region" description="Polar residues" evidence="1">
    <location>
        <begin position="381"/>
        <end position="404"/>
    </location>
</feature>
<feature type="region of interest" description="Disordered" evidence="1">
    <location>
        <begin position="1"/>
        <end position="81"/>
    </location>
</feature>
<proteinExistence type="predicted"/>
<protein>
    <submittedName>
        <fullName evidence="2">Uncharacterized protein</fullName>
    </submittedName>
</protein>
<evidence type="ECO:0000256" key="1">
    <source>
        <dbReference type="SAM" id="MobiDB-lite"/>
    </source>
</evidence>
<dbReference type="Proteomes" id="UP001194746">
    <property type="component" value="Unassembled WGS sequence"/>
</dbReference>
<evidence type="ECO:0000313" key="2">
    <source>
        <dbReference type="EMBL" id="KAF9891563.1"/>
    </source>
</evidence>
<feature type="compositionally biased region" description="Low complexity" evidence="1">
    <location>
        <begin position="368"/>
        <end position="379"/>
    </location>
</feature>
<organism evidence="2 3">
    <name type="scientific">Aspergillus nanangensis</name>
    <dbReference type="NCBI Taxonomy" id="2582783"/>
    <lineage>
        <taxon>Eukaryota</taxon>
        <taxon>Fungi</taxon>
        <taxon>Dikarya</taxon>
        <taxon>Ascomycota</taxon>
        <taxon>Pezizomycotina</taxon>
        <taxon>Eurotiomycetes</taxon>
        <taxon>Eurotiomycetidae</taxon>
        <taxon>Eurotiales</taxon>
        <taxon>Aspergillaceae</taxon>
        <taxon>Aspergillus</taxon>
        <taxon>Aspergillus subgen. Circumdati</taxon>
    </lineage>
</organism>
<dbReference type="EMBL" id="VCAU01000018">
    <property type="protein sequence ID" value="KAF9891563.1"/>
    <property type="molecule type" value="Genomic_DNA"/>
</dbReference>
<feature type="compositionally biased region" description="Low complexity" evidence="1">
    <location>
        <begin position="32"/>
        <end position="41"/>
    </location>
</feature>
<name>A0AAD4CSE6_ASPNN</name>
<feature type="compositionally biased region" description="Polar residues" evidence="1">
    <location>
        <begin position="319"/>
        <end position="332"/>
    </location>
</feature>
<feature type="compositionally biased region" description="Polar residues" evidence="1">
    <location>
        <begin position="301"/>
        <end position="310"/>
    </location>
</feature>
<feature type="compositionally biased region" description="Low complexity" evidence="1">
    <location>
        <begin position="410"/>
        <end position="427"/>
    </location>
</feature>
<gene>
    <name evidence="2" type="ORF">FE257_004032</name>
</gene>
<feature type="compositionally biased region" description="Polar residues" evidence="1">
    <location>
        <begin position="230"/>
        <end position="239"/>
    </location>
</feature>
<feature type="compositionally biased region" description="Low complexity" evidence="1">
    <location>
        <begin position="437"/>
        <end position="450"/>
    </location>
</feature>
<accession>A0AAD4CSE6</accession>
<feature type="compositionally biased region" description="Polar residues" evidence="1">
    <location>
        <begin position="129"/>
        <end position="143"/>
    </location>
</feature>
<comment type="caution">
    <text evidence="2">The sequence shown here is derived from an EMBL/GenBank/DDBJ whole genome shotgun (WGS) entry which is preliminary data.</text>
</comment>
<sequence>MYETAPPLDLKYIKERHLPQQYDSEEEEISESEQGGQENENAFSPVESYKAAGTFDSDASADEMSNADTSDSEGEKAAQFARLLPPYSSAVLASRPVSMDTVKRSSGTTFAADSYIFDHDDDVIIELPSPNSTSPMQSPTFLQPTVYVPPESPASSRRPSSRSSDRSSMLSDDDTDVFVAEQVTFVKPRPKPNLILISPVSEQSFPFRSASAVQTTFPENDLRRHGSPDSFYSLQQGAKSQPLLGNTKRDTHRTRSEEKRGSLQLSLRGHEGQPIGPAARTPSNPLSSLAEVPEYPRPMSVRSQSISCSRPKTAFSEKASLNSSTRSRQNTPGIRRPPSLQSLSSVFHSRQASAFTTNEDYSLPTPISYSHSNASSEYSVPSPTSRQATMRTPSPTSYYNSPNYTRDRSGSVYSASSTSGSRSNRTRLPIRNSMMKSSTASSLYSGSSLRSEVDSVRSLDPNDVAETQHKQKSRRKKSLRANKLTKPDEQTSTKSFMGFMFRGKRRSTINSLNA</sequence>
<evidence type="ECO:0000313" key="3">
    <source>
        <dbReference type="Proteomes" id="UP001194746"/>
    </source>
</evidence>